<keyword evidence="4" id="KW-1185">Reference proteome</keyword>
<dbReference type="Gene3D" id="3.20.180.10">
    <property type="entry name" value="PNP-oxidase-like"/>
    <property type="match status" value="1"/>
</dbReference>
<protein>
    <recommendedName>
        <fullName evidence="2">DUF2470 domain-containing protein</fullName>
    </recommendedName>
</protein>
<feature type="transmembrane region" description="Helical" evidence="1">
    <location>
        <begin position="155"/>
        <end position="175"/>
    </location>
</feature>
<dbReference type="PANTHER" id="PTHR37783:SF1">
    <property type="entry name" value="MEMBRANE PROTEIN, PUTATIVE (AFU_ORTHOLOGUE AFUA_1G04315)-RELATED"/>
    <property type="match status" value="1"/>
</dbReference>
<name>A0ABR4I0R7_9EURO</name>
<sequence length="223" mass="25119">MADQDQSLKAFIIKHMNTDHTRSLSLYLRAYCTISSRASQSPTLEDIRLTDMVISAQGSRYTIPFDPPLQSLSETRARVVAMHKDSLHRLGLSDITVTEYVPPQGAQYIGFVIVLAAMVGYSRQGNFLPGALLYESVGLARFPGFTELSYKYQPWVIGALVVSHSFEAAVLLGWMRLRKHGVRLFSGLWWTWILLGFLEGAPAWRRFDKLVKEKEEGEHAKAA</sequence>
<evidence type="ECO:0000313" key="3">
    <source>
        <dbReference type="EMBL" id="KAL2821343.1"/>
    </source>
</evidence>
<dbReference type="PANTHER" id="PTHR37783">
    <property type="entry name" value="MEMBRANE PROTEIN, PUTATIVE (AFU_ORTHOLOGUE AFUA_1G04315)-RELATED"/>
    <property type="match status" value="1"/>
</dbReference>
<organism evidence="3 4">
    <name type="scientific">Aspergillus cavernicola</name>
    <dbReference type="NCBI Taxonomy" id="176166"/>
    <lineage>
        <taxon>Eukaryota</taxon>
        <taxon>Fungi</taxon>
        <taxon>Dikarya</taxon>
        <taxon>Ascomycota</taxon>
        <taxon>Pezizomycotina</taxon>
        <taxon>Eurotiomycetes</taxon>
        <taxon>Eurotiomycetidae</taxon>
        <taxon>Eurotiales</taxon>
        <taxon>Aspergillaceae</taxon>
        <taxon>Aspergillus</taxon>
        <taxon>Aspergillus subgen. Nidulantes</taxon>
    </lineage>
</organism>
<keyword evidence="1" id="KW-0812">Transmembrane</keyword>
<reference evidence="3 4" key="1">
    <citation type="submission" date="2024-07" db="EMBL/GenBank/DDBJ databases">
        <title>Section-level genome sequencing and comparative genomics of Aspergillus sections Usti and Cavernicolus.</title>
        <authorList>
            <consortium name="Lawrence Berkeley National Laboratory"/>
            <person name="Nybo J.L."/>
            <person name="Vesth T.C."/>
            <person name="Theobald S."/>
            <person name="Frisvad J.C."/>
            <person name="Larsen T.O."/>
            <person name="Kjaerboelling I."/>
            <person name="Rothschild-Mancinelli K."/>
            <person name="Lyhne E.K."/>
            <person name="Kogle M.E."/>
            <person name="Barry K."/>
            <person name="Clum A."/>
            <person name="Na H."/>
            <person name="Ledsgaard L."/>
            <person name="Lin J."/>
            <person name="Lipzen A."/>
            <person name="Kuo A."/>
            <person name="Riley R."/>
            <person name="Mondo S."/>
            <person name="LaButti K."/>
            <person name="Haridas S."/>
            <person name="Pangalinan J."/>
            <person name="Salamov A.A."/>
            <person name="Simmons B.A."/>
            <person name="Magnuson J.K."/>
            <person name="Chen J."/>
            <person name="Drula E."/>
            <person name="Henrissat B."/>
            <person name="Wiebenga A."/>
            <person name="Lubbers R.J."/>
            <person name="Gomes A.C."/>
            <person name="Makela M.R."/>
            <person name="Stajich J."/>
            <person name="Grigoriev I.V."/>
            <person name="Mortensen U.H."/>
            <person name="De vries R.P."/>
            <person name="Baker S.E."/>
            <person name="Andersen M.R."/>
        </authorList>
    </citation>
    <scope>NUCLEOTIDE SEQUENCE [LARGE SCALE GENOMIC DNA]</scope>
    <source>
        <strain evidence="3 4">CBS 600.67</strain>
    </source>
</reference>
<dbReference type="Proteomes" id="UP001610335">
    <property type="component" value="Unassembled WGS sequence"/>
</dbReference>
<evidence type="ECO:0000313" key="4">
    <source>
        <dbReference type="Proteomes" id="UP001610335"/>
    </source>
</evidence>
<feature type="domain" description="DUF2470" evidence="2">
    <location>
        <begin position="9"/>
        <end position="82"/>
    </location>
</feature>
<evidence type="ECO:0000259" key="2">
    <source>
        <dbReference type="Pfam" id="PF10615"/>
    </source>
</evidence>
<proteinExistence type="predicted"/>
<dbReference type="InterPro" id="IPR019595">
    <property type="entry name" value="DUF2470"/>
</dbReference>
<dbReference type="InterPro" id="IPR037119">
    <property type="entry name" value="Haem_oxidase_HugZ-like_sf"/>
</dbReference>
<keyword evidence="1" id="KW-1133">Transmembrane helix</keyword>
<accession>A0ABR4I0R7</accession>
<evidence type="ECO:0000256" key="1">
    <source>
        <dbReference type="SAM" id="Phobius"/>
    </source>
</evidence>
<dbReference type="Pfam" id="PF10615">
    <property type="entry name" value="DUF2470"/>
    <property type="match status" value="1"/>
</dbReference>
<keyword evidence="1" id="KW-0472">Membrane</keyword>
<dbReference type="EMBL" id="JBFXLS010000064">
    <property type="protein sequence ID" value="KAL2821343.1"/>
    <property type="molecule type" value="Genomic_DNA"/>
</dbReference>
<feature type="transmembrane region" description="Helical" evidence="1">
    <location>
        <begin position="187"/>
        <end position="204"/>
    </location>
</feature>
<gene>
    <name evidence="3" type="ORF">BDW59DRAFT_150152</name>
</gene>
<comment type="caution">
    <text evidence="3">The sequence shown here is derived from an EMBL/GenBank/DDBJ whole genome shotgun (WGS) entry which is preliminary data.</text>
</comment>